<feature type="region of interest" description="Disordered" evidence="1">
    <location>
        <begin position="63"/>
        <end position="82"/>
    </location>
</feature>
<reference evidence="2 3" key="1">
    <citation type="submission" date="2015-11" db="EMBL/GenBank/DDBJ databases">
        <title>Genomic analysis of 38 Legionella species identifies large and diverse effector repertoires.</title>
        <authorList>
            <person name="Burstein D."/>
            <person name="Amaro F."/>
            <person name="Zusman T."/>
            <person name="Lifshitz Z."/>
            <person name="Cohen O."/>
            <person name="Gilbert J.A."/>
            <person name="Pupko T."/>
            <person name="Shuman H.A."/>
            <person name="Segal G."/>
        </authorList>
    </citation>
    <scope>NUCLEOTIDE SEQUENCE [LARGE SCALE GENOMIC DNA]</scope>
    <source>
        <strain evidence="2 3">ATCC 49506</strain>
    </source>
</reference>
<protein>
    <submittedName>
        <fullName evidence="2">Uncharacterized protein</fullName>
    </submittedName>
</protein>
<dbReference type="AlphaFoldDB" id="A0A0W0WWQ5"/>
<dbReference type="Proteomes" id="UP000054725">
    <property type="component" value="Unassembled WGS sequence"/>
</dbReference>
<evidence type="ECO:0000313" key="2">
    <source>
        <dbReference type="EMBL" id="KTD36759.1"/>
    </source>
</evidence>
<dbReference type="EMBL" id="LNYO01000013">
    <property type="protein sequence ID" value="KTD36759.1"/>
    <property type="molecule type" value="Genomic_DNA"/>
</dbReference>
<accession>A0A0W0WWQ5</accession>
<evidence type="ECO:0000313" key="3">
    <source>
        <dbReference type="Proteomes" id="UP000054725"/>
    </source>
</evidence>
<gene>
    <name evidence="2" type="ORF">Lnau_1743</name>
</gene>
<feature type="region of interest" description="Disordered" evidence="1">
    <location>
        <begin position="122"/>
        <end position="142"/>
    </location>
</feature>
<dbReference type="PATRIC" id="fig|45070.6.peg.1828"/>
<name>A0A0W0WWQ5_9GAMM</name>
<organism evidence="2 3">
    <name type="scientific">Legionella nautarum</name>
    <dbReference type="NCBI Taxonomy" id="45070"/>
    <lineage>
        <taxon>Bacteria</taxon>
        <taxon>Pseudomonadati</taxon>
        <taxon>Pseudomonadota</taxon>
        <taxon>Gammaproteobacteria</taxon>
        <taxon>Legionellales</taxon>
        <taxon>Legionellaceae</taxon>
        <taxon>Legionella</taxon>
    </lineage>
</organism>
<feature type="region of interest" description="Disordered" evidence="1">
    <location>
        <begin position="472"/>
        <end position="494"/>
    </location>
</feature>
<comment type="caution">
    <text evidence="2">The sequence shown here is derived from an EMBL/GenBank/DDBJ whole genome shotgun (WGS) entry which is preliminary data.</text>
</comment>
<dbReference type="OrthoDB" id="5653377at2"/>
<evidence type="ECO:0000256" key="1">
    <source>
        <dbReference type="SAM" id="MobiDB-lite"/>
    </source>
</evidence>
<feature type="compositionally biased region" description="Basic and acidic residues" evidence="1">
    <location>
        <begin position="472"/>
        <end position="491"/>
    </location>
</feature>
<keyword evidence="3" id="KW-1185">Reference proteome</keyword>
<dbReference type="RefSeq" id="WP_058504723.1">
    <property type="nucleotide sequence ID" value="NZ_CAAAIF010000006.1"/>
</dbReference>
<feature type="region of interest" description="Disordered" evidence="1">
    <location>
        <begin position="414"/>
        <end position="445"/>
    </location>
</feature>
<proteinExistence type="predicted"/>
<dbReference type="STRING" id="45070.Lnau_1743"/>
<sequence>MKGRERGPAAGEMLSAEFRGQDARNLVGLNGIKSLVLLSIEGNEYCDRDYLGATILSTLRSTAAKEPPKISQTELSEDKRPVEPATENFTTFLVADEVYWHNLKTIDIDNEEEARPRALYESREKEYEEEKNESSPSSYSEFSNLTTEARAISADSNLRKPALATQLAEEIRLKDKAISLGNAYLERNLEQFLRPFGLNMEEFNTLYNFILDDTNRETEPRILDLTHEQIINLELAVRNAETPIDKKIALINQLAIEKQKNFVILRWKDWVNCDQFFKENQHQLMECYSQVPSLQISITKTAKEFATRHKDKGGSYDEWYFRSQGYLTEESPAVMWLGAKHKINRIIYPGEMLDCFKATKELFIKELFIVDATNPEKSCPGKLPFEIYAEEPKLLVNWIACRFKREYSPEQKADMQKAAMAKSTQDKSPAVVVSPKKQGGTSSSVNQALAANSTRLNNHGLFAAEAASSKRKGLESLRDRESKNQKSDDQHSLPLEELVKKAVEIYQTKTKSEERHLKRDEEKQVAESVKSALEVVLSLDETEFSILRTAMAVLDEQQRKKVVEDYSILSTKGSHPT</sequence>